<dbReference type="Gene3D" id="3.60.130.10">
    <property type="entry name" value="Clavaminate synthase-like"/>
    <property type="match status" value="1"/>
</dbReference>
<dbReference type="GO" id="GO:0000908">
    <property type="term" value="F:taurine dioxygenase activity"/>
    <property type="evidence" value="ECO:0007669"/>
    <property type="project" value="TreeGrafter"/>
</dbReference>
<dbReference type="GO" id="GO:0006790">
    <property type="term" value="P:sulfur compound metabolic process"/>
    <property type="evidence" value="ECO:0007669"/>
    <property type="project" value="TreeGrafter"/>
</dbReference>
<dbReference type="GO" id="GO:0046872">
    <property type="term" value="F:metal ion binding"/>
    <property type="evidence" value="ECO:0007669"/>
    <property type="project" value="UniProtKB-KW"/>
</dbReference>
<feature type="domain" description="TauD/TfdA-like" evidence="6">
    <location>
        <begin position="21"/>
        <end position="276"/>
    </location>
</feature>
<protein>
    <submittedName>
        <fullName evidence="7">TauD/TfdA family dioxygenase</fullName>
    </submittedName>
</protein>
<dbReference type="SUPFAM" id="SSF51197">
    <property type="entry name" value="Clavaminate synthase-like"/>
    <property type="match status" value="1"/>
</dbReference>
<evidence type="ECO:0000256" key="5">
    <source>
        <dbReference type="ARBA" id="ARBA00023004"/>
    </source>
</evidence>
<dbReference type="RefSeq" id="WP_231449871.1">
    <property type="nucleotide sequence ID" value="NZ_JAJOMB010000039.1"/>
</dbReference>
<dbReference type="EMBL" id="JAJOMB010000039">
    <property type="protein sequence ID" value="MCD5317019.1"/>
    <property type="molecule type" value="Genomic_DNA"/>
</dbReference>
<accession>A0A9X1SYK3</accession>
<dbReference type="InterPro" id="IPR051323">
    <property type="entry name" value="AtsK-like"/>
</dbReference>
<dbReference type="Proteomes" id="UP001138997">
    <property type="component" value="Unassembled WGS sequence"/>
</dbReference>
<organism evidence="7 8">
    <name type="scientific">Kineosporia babensis</name>
    <dbReference type="NCBI Taxonomy" id="499548"/>
    <lineage>
        <taxon>Bacteria</taxon>
        <taxon>Bacillati</taxon>
        <taxon>Actinomycetota</taxon>
        <taxon>Actinomycetes</taxon>
        <taxon>Kineosporiales</taxon>
        <taxon>Kineosporiaceae</taxon>
        <taxon>Kineosporia</taxon>
    </lineage>
</organism>
<evidence type="ECO:0000313" key="8">
    <source>
        <dbReference type="Proteomes" id="UP001138997"/>
    </source>
</evidence>
<dbReference type="Pfam" id="PF02668">
    <property type="entry name" value="TauD"/>
    <property type="match status" value="1"/>
</dbReference>
<dbReference type="AlphaFoldDB" id="A0A9X1SYK3"/>
<evidence type="ECO:0000256" key="3">
    <source>
        <dbReference type="ARBA" id="ARBA00022964"/>
    </source>
</evidence>
<reference evidence="7" key="1">
    <citation type="submission" date="2021-11" db="EMBL/GenBank/DDBJ databases">
        <title>Streptomyces corallinus and Kineosporia corallina sp. nov., two new coral-derived marine actinobacteria.</title>
        <authorList>
            <person name="Buangrab K."/>
            <person name="Sutthacheep M."/>
            <person name="Yeemin T."/>
            <person name="Harunari E."/>
            <person name="Igarashi Y."/>
            <person name="Sripreechasak P."/>
            <person name="Kanchanasin P."/>
            <person name="Tanasupawat S."/>
            <person name="Phongsopitanun W."/>
        </authorList>
    </citation>
    <scope>NUCLEOTIDE SEQUENCE</scope>
    <source>
        <strain evidence="7">JCM 31032</strain>
    </source>
</reference>
<evidence type="ECO:0000259" key="6">
    <source>
        <dbReference type="Pfam" id="PF02668"/>
    </source>
</evidence>
<comment type="similarity">
    <text evidence="1">Belongs to the TfdA dioxygenase family.</text>
</comment>
<dbReference type="PANTHER" id="PTHR30468:SF1">
    <property type="entry name" value="ALPHA-KETOGLUTARATE-DEPENDENT SULFONATE DIOXYGENASE"/>
    <property type="match status" value="1"/>
</dbReference>
<comment type="caution">
    <text evidence="7">The sequence shown here is derived from an EMBL/GenBank/DDBJ whole genome shotgun (WGS) entry which is preliminary data.</text>
</comment>
<keyword evidence="4" id="KW-0560">Oxidoreductase</keyword>
<keyword evidence="3 7" id="KW-0223">Dioxygenase</keyword>
<dbReference type="InterPro" id="IPR042098">
    <property type="entry name" value="TauD-like_sf"/>
</dbReference>
<proteinExistence type="inferred from homology"/>
<dbReference type="PANTHER" id="PTHR30468">
    <property type="entry name" value="ALPHA-KETOGLUTARATE-DEPENDENT SULFONATE DIOXYGENASE"/>
    <property type="match status" value="1"/>
</dbReference>
<evidence type="ECO:0000256" key="2">
    <source>
        <dbReference type="ARBA" id="ARBA00022723"/>
    </source>
</evidence>
<dbReference type="InterPro" id="IPR003819">
    <property type="entry name" value="TauD/TfdA-like"/>
</dbReference>
<sequence>MKITRVGTYLGAMVEDFTLDPGDPDLGKVLRQLLTAHKVVKFKRQFLSPADHVAVAATIATPEIHPFGSEKDPVVQGITPFQPYREQPEVSGIYHTAEHTGNLNAWHSDLNWRQYPTYASVLIARKIPPVGGDTVFADMSAAFLTLPAEIREELQGLKVEHDWMNIYRKSFASNPELLATLREKYPAQYHPLVLTHPVSKAPVLFSNRVSGRRFVGTTDERSLELMDLVHRRASLPEVQCRFSWEAGDVTMWDNLAVQHYAVSDYAPHERRMERVTVSSERLWD</sequence>
<evidence type="ECO:0000313" key="7">
    <source>
        <dbReference type="EMBL" id="MCD5317019.1"/>
    </source>
</evidence>
<evidence type="ECO:0000256" key="4">
    <source>
        <dbReference type="ARBA" id="ARBA00023002"/>
    </source>
</evidence>
<keyword evidence="8" id="KW-1185">Reference proteome</keyword>
<name>A0A9X1SYK3_9ACTN</name>
<keyword evidence="5" id="KW-0408">Iron</keyword>
<evidence type="ECO:0000256" key="1">
    <source>
        <dbReference type="ARBA" id="ARBA00005896"/>
    </source>
</evidence>
<dbReference type="GO" id="GO:0005737">
    <property type="term" value="C:cytoplasm"/>
    <property type="evidence" value="ECO:0007669"/>
    <property type="project" value="TreeGrafter"/>
</dbReference>
<gene>
    <name evidence="7" type="ORF">LR394_39600</name>
</gene>
<keyword evidence="2" id="KW-0479">Metal-binding</keyword>